<protein>
    <recommendedName>
        <fullName evidence="5">Secreted protein</fullName>
    </recommendedName>
</protein>
<reference evidence="3" key="1">
    <citation type="submission" date="2021-01" db="EMBL/GenBank/DDBJ databases">
        <title>Adiantum capillus-veneris genome.</title>
        <authorList>
            <person name="Fang Y."/>
            <person name="Liao Q."/>
        </authorList>
    </citation>
    <scope>NUCLEOTIDE SEQUENCE</scope>
    <source>
        <strain evidence="3">H3</strain>
        <tissue evidence="3">Leaf</tissue>
    </source>
</reference>
<feature type="region of interest" description="Disordered" evidence="1">
    <location>
        <begin position="27"/>
        <end position="54"/>
    </location>
</feature>
<name>A0A9D4UYF1_ADICA</name>
<dbReference type="AlphaFoldDB" id="A0A9D4UYF1"/>
<feature type="signal peptide" evidence="2">
    <location>
        <begin position="1"/>
        <end position="25"/>
    </location>
</feature>
<feature type="compositionally biased region" description="Basic and acidic residues" evidence="1">
    <location>
        <begin position="30"/>
        <end position="39"/>
    </location>
</feature>
<dbReference type="EMBL" id="JABFUD020000008">
    <property type="protein sequence ID" value="KAI5076052.1"/>
    <property type="molecule type" value="Genomic_DNA"/>
</dbReference>
<sequence length="83" mass="8523">MRVALNMRVGAILVVVMLGASLAMAASSSRAEEPNDEQRAASMSSTSNAADQEGLLPRALLVDRASAKPDDWGTSGSSGPNCC</sequence>
<feature type="chain" id="PRO_5038626984" description="Secreted protein" evidence="2">
    <location>
        <begin position="26"/>
        <end position="83"/>
    </location>
</feature>
<dbReference type="Proteomes" id="UP000886520">
    <property type="component" value="Chromosome 8"/>
</dbReference>
<keyword evidence="4" id="KW-1185">Reference proteome</keyword>
<comment type="caution">
    <text evidence="3">The sequence shown here is derived from an EMBL/GenBank/DDBJ whole genome shotgun (WGS) entry which is preliminary data.</text>
</comment>
<keyword evidence="2" id="KW-0732">Signal</keyword>
<accession>A0A9D4UYF1</accession>
<evidence type="ECO:0000313" key="4">
    <source>
        <dbReference type="Proteomes" id="UP000886520"/>
    </source>
</evidence>
<proteinExistence type="predicted"/>
<gene>
    <name evidence="3" type="ORF">GOP47_0008117</name>
</gene>
<evidence type="ECO:0000256" key="1">
    <source>
        <dbReference type="SAM" id="MobiDB-lite"/>
    </source>
</evidence>
<feature type="compositionally biased region" description="Polar residues" evidence="1">
    <location>
        <begin position="41"/>
        <end position="50"/>
    </location>
</feature>
<evidence type="ECO:0000256" key="2">
    <source>
        <dbReference type="SAM" id="SignalP"/>
    </source>
</evidence>
<organism evidence="3 4">
    <name type="scientific">Adiantum capillus-veneris</name>
    <name type="common">Maidenhair fern</name>
    <dbReference type="NCBI Taxonomy" id="13818"/>
    <lineage>
        <taxon>Eukaryota</taxon>
        <taxon>Viridiplantae</taxon>
        <taxon>Streptophyta</taxon>
        <taxon>Embryophyta</taxon>
        <taxon>Tracheophyta</taxon>
        <taxon>Polypodiopsida</taxon>
        <taxon>Polypodiidae</taxon>
        <taxon>Polypodiales</taxon>
        <taxon>Pteridineae</taxon>
        <taxon>Pteridaceae</taxon>
        <taxon>Vittarioideae</taxon>
        <taxon>Adiantum</taxon>
    </lineage>
</organism>
<evidence type="ECO:0008006" key="5">
    <source>
        <dbReference type="Google" id="ProtNLM"/>
    </source>
</evidence>
<evidence type="ECO:0000313" key="3">
    <source>
        <dbReference type="EMBL" id="KAI5076052.1"/>
    </source>
</evidence>